<protein>
    <submittedName>
        <fullName evidence="5">DUF1080 domain-containing protein</fullName>
    </submittedName>
</protein>
<organism evidence="5 6">
    <name type="scientific">Terriglobus albidus</name>
    <dbReference type="NCBI Taxonomy" id="1592106"/>
    <lineage>
        <taxon>Bacteria</taxon>
        <taxon>Pseudomonadati</taxon>
        <taxon>Acidobacteriota</taxon>
        <taxon>Terriglobia</taxon>
        <taxon>Terriglobales</taxon>
        <taxon>Acidobacteriaceae</taxon>
        <taxon>Terriglobus</taxon>
    </lineage>
</organism>
<dbReference type="Pfam" id="PF06439">
    <property type="entry name" value="3keto-disac_hyd"/>
    <property type="match status" value="1"/>
</dbReference>
<dbReference type="InterPro" id="IPR028994">
    <property type="entry name" value="Integrin_alpha_N"/>
</dbReference>
<feature type="chain" id="PRO_5023038752" evidence="3">
    <location>
        <begin position="26"/>
        <end position="642"/>
    </location>
</feature>
<keyword evidence="6" id="KW-1185">Reference proteome</keyword>
<dbReference type="PANTHER" id="PTHR44103">
    <property type="entry name" value="PROPROTEIN CONVERTASE P"/>
    <property type="match status" value="1"/>
</dbReference>
<dbReference type="InterPro" id="IPR010496">
    <property type="entry name" value="AL/BT2_dom"/>
</dbReference>
<reference evidence="5 6" key="1">
    <citation type="submission" date="2019-08" db="EMBL/GenBank/DDBJ databases">
        <title>Complete genome sequence of Terriglobus albidus strain ORNL.</title>
        <authorList>
            <person name="Podar M."/>
        </authorList>
    </citation>
    <scope>NUCLEOTIDE SEQUENCE [LARGE SCALE GENOMIC DNA]</scope>
    <source>
        <strain evidence="5 6">ORNL</strain>
    </source>
</reference>
<dbReference type="Gene3D" id="2.130.10.130">
    <property type="entry name" value="Integrin alpha, N-terminal"/>
    <property type="match status" value="1"/>
</dbReference>
<sequence>MPKECAVRKGPVLLNVLLTAVSALASGPSFTPDVRFTGPTAKGWNKVGQASWSADTGTITGKPAGNGGGWLVLDNSYQDVSFYTEFRCEDSCETGVLLRAEKTSDGGMKGVYVSLDDSTLNTYAVAIDSNGKMVKQEKLPRGGVLARLTPPPSPSQLQSDNRPRPQSPSVDLPLKPADTSLRPHEWNSVEIFFDANTVRSFLNDGRQQGAMVEDGGYGPVALYAGGKGAVQFRNVAYMDMSVKVRDEEKVGPHFRKQRLSDFYYSWGTAAADFNKDGVLDVVSGPYIYYGPDYRKSREIYYAFPSNPLTEFASDSTMEFAADFDGDGWPDVLTVNFGGGPGAQLYINPKGEHRRWQKYAVGTGVQSEIALLRDIDGDGKPELVYSGAGHVRYAKPDPAKPTEKWIVHDISDAGYGVAHGIGVGDINGDGRIDVLNPYGWWEQPAAGADSGPWTYHPAAFAQFGRGLMGGSVMAVYDVNGDGKNDVVTSLNAHGWGLAWYEQKRDSAGKISFTEHMVMNDQSAKNAGGVAFSELHGTSYADVDGDGIPDFIAGKRYFSHLDTNIDPDPRGAPVLYWYKTVRNPKAAGGAELVPELIDTHSGVGSDVLAVDLNHDGAIDVITSTRFGTFVYWGIPRHVAASTQK</sequence>
<dbReference type="SUPFAM" id="SSF69318">
    <property type="entry name" value="Integrin alpha N-terminal domain"/>
    <property type="match status" value="1"/>
</dbReference>
<evidence type="ECO:0000313" key="6">
    <source>
        <dbReference type="Proteomes" id="UP000321820"/>
    </source>
</evidence>
<dbReference type="EMBL" id="CP042806">
    <property type="protein sequence ID" value="QEE29198.1"/>
    <property type="molecule type" value="Genomic_DNA"/>
</dbReference>
<dbReference type="AlphaFoldDB" id="A0A5B9EAL1"/>
<feature type="region of interest" description="Disordered" evidence="2">
    <location>
        <begin position="143"/>
        <end position="179"/>
    </location>
</feature>
<accession>A0A5B9EAL1</accession>
<dbReference type="Proteomes" id="UP000321820">
    <property type="component" value="Chromosome"/>
</dbReference>
<keyword evidence="1 3" id="KW-0732">Signal</keyword>
<evidence type="ECO:0000313" key="5">
    <source>
        <dbReference type="EMBL" id="QEE29198.1"/>
    </source>
</evidence>
<dbReference type="GO" id="GO:0016787">
    <property type="term" value="F:hydrolase activity"/>
    <property type="evidence" value="ECO:0007669"/>
    <property type="project" value="InterPro"/>
</dbReference>
<dbReference type="InterPro" id="IPR013517">
    <property type="entry name" value="FG-GAP"/>
</dbReference>
<feature type="domain" description="3-keto-alpha-glucoside-1,2-lyase/3-keto-2-hydroxy-glucal hydratase" evidence="4">
    <location>
        <begin position="36"/>
        <end position="235"/>
    </location>
</feature>
<feature type="signal peptide" evidence="3">
    <location>
        <begin position="1"/>
        <end position="25"/>
    </location>
</feature>
<dbReference type="Gene3D" id="2.60.120.560">
    <property type="entry name" value="Exo-inulinase, domain 1"/>
    <property type="match status" value="1"/>
</dbReference>
<evidence type="ECO:0000259" key="4">
    <source>
        <dbReference type="Pfam" id="PF06439"/>
    </source>
</evidence>
<dbReference type="KEGG" id="talb:FTW19_15075"/>
<evidence type="ECO:0000256" key="1">
    <source>
        <dbReference type="ARBA" id="ARBA00022729"/>
    </source>
</evidence>
<proteinExistence type="predicted"/>
<evidence type="ECO:0000256" key="3">
    <source>
        <dbReference type="SAM" id="SignalP"/>
    </source>
</evidence>
<name>A0A5B9EAL1_9BACT</name>
<dbReference type="Pfam" id="PF13517">
    <property type="entry name" value="FG-GAP_3"/>
    <property type="match status" value="1"/>
</dbReference>
<evidence type="ECO:0000256" key="2">
    <source>
        <dbReference type="SAM" id="MobiDB-lite"/>
    </source>
</evidence>
<dbReference type="PANTHER" id="PTHR44103:SF1">
    <property type="entry name" value="PROPROTEIN CONVERTASE P"/>
    <property type="match status" value="1"/>
</dbReference>
<dbReference type="OrthoDB" id="99430at2"/>
<gene>
    <name evidence="5" type="ORF">FTW19_15075</name>
</gene>